<comment type="caution">
    <text evidence="5">The sequence shown here is derived from an EMBL/GenBank/DDBJ whole genome shotgun (WGS) entry which is preliminary data.</text>
</comment>
<keyword evidence="6" id="KW-1185">Reference proteome</keyword>
<feature type="compositionally biased region" description="Polar residues" evidence="4">
    <location>
        <begin position="436"/>
        <end position="459"/>
    </location>
</feature>
<organism evidence="5 6">
    <name type="scientific">Salvia divinorum</name>
    <name type="common">Maria pastora</name>
    <name type="synonym">Diviner's sage</name>
    <dbReference type="NCBI Taxonomy" id="28513"/>
    <lineage>
        <taxon>Eukaryota</taxon>
        <taxon>Viridiplantae</taxon>
        <taxon>Streptophyta</taxon>
        <taxon>Embryophyta</taxon>
        <taxon>Tracheophyta</taxon>
        <taxon>Spermatophyta</taxon>
        <taxon>Magnoliopsida</taxon>
        <taxon>eudicotyledons</taxon>
        <taxon>Gunneridae</taxon>
        <taxon>Pentapetalae</taxon>
        <taxon>asterids</taxon>
        <taxon>lamiids</taxon>
        <taxon>Lamiales</taxon>
        <taxon>Lamiaceae</taxon>
        <taxon>Nepetoideae</taxon>
        <taxon>Mentheae</taxon>
        <taxon>Salviinae</taxon>
        <taxon>Salvia</taxon>
        <taxon>Salvia subgen. Calosphace</taxon>
    </lineage>
</organism>
<evidence type="ECO:0000256" key="4">
    <source>
        <dbReference type="SAM" id="MobiDB-lite"/>
    </source>
</evidence>
<name>A0ABD1H867_SALDI</name>
<sequence>MPKEEPAAGSVDPLSSISGLSLFPRTIRASADAPVPSDFKDLGFIHNFMKSLKELRSPEKLMSEAKRIVDGGADLLSNISSYAVNVGVTNDIAAKAKDKPQERRQGLGLARKKASFSLKPSISHPSINLEPVLDMDSLQDPDAFFDAYERTENAKKEMQKQLGVSVINIGLYKPSNNERRRRPGILGKSYNYKHRYSSTPSENDDMWMSSQETVSQDIPSPPKDVLQEKLIDLDSNLSDVEEVELAESMKKTEGGDNAMLEELLSCNDVDLEGEGALNILQERLKIKTLDMEKLYFLTELPDVGRASVLTSPGSRQRPHRSSVVLDSVLKNLNKKLHMEKEQVENPVNHVSSPTPPRNPFGSLSLLKKKFLQPSPLRDPFSPQEIDLCPHPNSSPANPKDELLGQVDIRKDLGHELESHVKFGHTESAISDMDSQQVMQNTGSLPEQSLSENASVQRESGSTKEHASPGQLRDKLVGEADVPKKLDMLNEMESNVEFDSTNFTFCNLDKHQVNENADGLAEQFGDENVSIPSMDANSRQNEEPDNSIGEAMNTNHSKNLLVGEADVPKGLDMLNEMESNVEFDSTNFTVCNLDKHQVNENADGLAEHFGDENASMPSMDANSRQNEEPDNSIGEAMNTNHNESNPSVDDKEDSGDASTRQQINPEQHEVHAAKPKRGKRVAGDKRIRDAHPMRKSIADAGTSFETGVRRSKRVRTRPLEYWKGERFIYERVEDSLKLIGLKYFSPGKGNENLKVKPYILSEKVEYKELLDLAARH</sequence>
<feature type="compositionally biased region" description="Polar residues" evidence="4">
    <location>
        <begin position="636"/>
        <end position="646"/>
    </location>
</feature>
<accession>A0ABD1H867</accession>
<dbReference type="GO" id="GO:0005634">
    <property type="term" value="C:nucleus"/>
    <property type="evidence" value="ECO:0007669"/>
    <property type="project" value="UniProtKB-SubCell"/>
</dbReference>
<dbReference type="PANTHER" id="PTHR16684">
    <property type="entry name" value="CENTROMERE PROTEIN C"/>
    <property type="match status" value="1"/>
</dbReference>
<feature type="region of interest" description="Disordered" evidence="4">
    <location>
        <begin position="340"/>
        <end position="400"/>
    </location>
</feature>
<feature type="region of interest" description="Disordered" evidence="4">
    <location>
        <begin position="607"/>
        <end position="690"/>
    </location>
</feature>
<feature type="compositionally biased region" description="Basic and acidic residues" evidence="4">
    <location>
        <begin position="460"/>
        <end position="471"/>
    </location>
</feature>
<evidence type="ECO:0000313" key="6">
    <source>
        <dbReference type="Proteomes" id="UP001567538"/>
    </source>
</evidence>
<dbReference type="GO" id="GO:0000779">
    <property type="term" value="C:condensed chromosome, centromeric region"/>
    <property type="evidence" value="ECO:0007669"/>
    <property type="project" value="UniProtKB-ARBA"/>
</dbReference>
<evidence type="ECO:0000313" key="5">
    <source>
        <dbReference type="EMBL" id="KAL1551468.1"/>
    </source>
</evidence>
<evidence type="ECO:0000256" key="1">
    <source>
        <dbReference type="ARBA" id="ARBA00004123"/>
    </source>
</evidence>
<dbReference type="EMBL" id="JBEAFC010000007">
    <property type="protein sequence ID" value="KAL1551468.1"/>
    <property type="molecule type" value="Genomic_DNA"/>
</dbReference>
<keyword evidence="3" id="KW-0539">Nucleus</keyword>
<feature type="compositionally biased region" description="Low complexity" evidence="4">
    <location>
        <begin position="359"/>
        <end position="375"/>
    </location>
</feature>
<dbReference type="AlphaFoldDB" id="A0ABD1H867"/>
<gene>
    <name evidence="5" type="ORF">AAHA92_19312</name>
</gene>
<reference evidence="5 6" key="1">
    <citation type="submission" date="2024-06" db="EMBL/GenBank/DDBJ databases">
        <title>A chromosome level genome sequence of Diviner's sage (Salvia divinorum).</title>
        <authorList>
            <person name="Ford S.A."/>
            <person name="Ro D.-K."/>
            <person name="Ness R.W."/>
            <person name="Phillips M.A."/>
        </authorList>
    </citation>
    <scope>NUCLEOTIDE SEQUENCE [LARGE SCALE GENOMIC DNA]</scope>
    <source>
        <strain evidence="5">SAF-2024a</strain>
        <tissue evidence="5">Leaf</tissue>
    </source>
</reference>
<feature type="region of interest" description="Disordered" evidence="4">
    <location>
        <begin position="436"/>
        <end position="471"/>
    </location>
</feature>
<dbReference type="InterPro" id="IPR028386">
    <property type="entry name" value="CENP-C/Mif2/cnp3"/>
</dbReference>
<evidence type="ECO:0000256" key="2">
    <source>
        <dbReference type="ARBA" id="ARBA00010291"/>
    </source>
</evidence>
<dbReference type="Proteomes" id="UP001567538">
    <property type="component" value="Unassembled WGS sequence"/>
</dbReference>
<evidence type="ECO:0000256" key="3">
    <source>
        <dbReference type="ARBA" id="ARBA00023242"/>
    </source>
</evidence>
<comment type="subcellular location">
    <subcellularLocation>
        <location evidence="1">Nucleus</location>
    </subcellularLocation>
</comment>
<feature type="region of interest" description="Disordered" evidence="4">
    <location>
        <begin position="532"/>
        <end position="557"/>
    </location>
</feature>
<comment type="similarity">
    <text evidence="2">Belongs to the CENP-C/MIF2 family.</text>
</comment>
<proteinExistence type="inferred from homology"/>
<feature type="compositionally biased region" description="Basic and acidic residues" evidence="4">
    <location>
        <begin position="680"/>
        <end position="690"/>
    </location>
</feature>
<dbReference type="PANTHER" id="PTHR16684:SF11">
    <property type="entry name" value="CENTROMERE PROTEIN C"/>
    <property type="match status" value="1"/>
</dbReference>
<feature type="compositionally biased region" description="Polar residues" evidence="4">
    <location>
        <begin position="655"/>
        <end position="664"/>
    </location>
</feature>
<protein>
    <submittedName>
        <fullName evidence="5">Centromere protein C-like isoform X1</fullName>
    </submittedName>
</protein>